<keyword evidence="10" id="KW-0547">Nucleotide-binding</keyword>
<dbReference type="Gene3D" id="3.30.930.10">
    <property type="entry name" value="Bira Bifunctional Protein, Domain 2"/>
    <property type="match status" value="1"/>
</dbReference>
<dbReference type="InterPro" id="IPR004364">
    <property type="entry name" value="Aa-tRNA-synt_II"/>
</dbReference>
<dbReference type="SUPFAM" id="SSF55681">
    <property type="entry name" value="Class II aaRS and biotin synthetases"/>
    <property type="match status" value="1"/>
</dbReference>
<dbReference type="GO" id="GO:0005524">
    <property type="term" value="F:ATP binding"/>
    <property type="evidence" value="ECO:0007669"/>
    <property type="project" value="UniProtKB-KW"/>
</dbReference>
<dbReference type="InterPro" id="IPR036322">
    <property type="entry name" value="WD40_repeat_dom_sf"/>
</dbReference>
<evidence type="ECO:0000256" key="5">
    <source>
        <dbReference type="ARBA" id="ARBA00018853"/>
    </source>
</evidence>
<dbReference type="FunFam" id="2.40.50.140:FF:000132">
    <property type="entry name" value="Aspartyl-tRNA synthetase, cytoplasmic"/>
    <property type="match status" value="1"/>
</dbReference>
<dbReference type="FunFam" id="2.130.10.10:FF:000514">
    <property type="entry name" value="TORC1 growth control complex subunit Kog1"/>
    <property type="match status" value="1"/>
</dbReference>
<name>A0A162NVU1_COLIC</name>
<dbReference type="SMART" id="SM01302">
    <property type="entry name" value="Raptor_N"/>
    <property type="match status" value="1"/>
</dbReference>
<comment type="subcellular location">
    <subcellularLocation>
        <location evidence="1">Cytoplasm</location>
    </subcellularLocation>
</comment>
<dbReference type="GO" id="GO:0031931">
    <property type="term" value="C:TORC1 complex"/>
    <property type="evidence" value="ECO:0007669"/>
    <property type="project" value="InterPro"/>
</dbReference>
<reference evidence="20 21" key="1">
    <citation type="submission" date="2015-06" db="EMBL/GenBank/DDBJ databases">
        <title>Survival trade-offs in plant roots during colonization by closely related pathogenic and mutualistic fungi.</title>
        <authorList>
            <person name="Hacquard S."/>
            <person name="Kracher B."/>
            <person name="Hiruma K."/>
            <person name="Weinman A."/>
            <person name="Muench P."/>
            <person name="Garrido Oter R."/>
            <person name="Ver Loren van Themaat E."/>
            <person name="Dallerey J.-F."/>
            <person name="Damm U."/>
            <person name="Henrissat B."/>
            <person name="Lespinet O."/>
            <person name="Thon M."/>
            <person name="Kemen E."/>
            <person name="McHardy A.C."/>
            <person name="Schulze-Lefert P."/>
            <person name="O'Connell R.J."/>
        </authorList>
    </citation>
    <scope>NUCLEOTIDE SEQUENCE [LARGE SCALE GENOMIC DNA]</scope>
    <source>
        <strain evidence="20 21">MAFF 238704</strain>
    </source>
</reference>
<dbReference type="Proteomes" id="UP000076584">
    <property type="component" value="Unassembled WGS sequence"/>
</dbReference>
<comment type="catalytic activity">
    <reaction evidence="15">
        <text>tRNA(Asp) + L-aspartate + ATP = L-aspartyl-tRNA(Asp) + AMP + diphosphate</text>
        <dbReference type="Rhea" id="RHEA:19649"/>
        <dbReference type="Rhea" id="RHEA-COMP:9660"/>
        <dbReference type="Rhea" id="RHEA-COMP:9678"/>
        <dbReference type="ChEBI" id="CHEBI:29991"/>
        <dbReference type="ChEBI" id="CHEBI:30616"/>
        <dbReference type="ChEBI" id="CHEBI:33019"/>
        <dbReference type="ChEBI" id="CHEBI:78442"/>
        <dbReference type="ChEBI" id="CHEBI:78516"/>
        <dbReference type="ChEBI" id="CHEBI:456215"/>
        <dbReference type="EC" id="6.1.1.12"/>
    </reaction>
</comment>
<dbReference type="GO" id="GO:0005737">
    <property type="term" value="C:cytoplasm"/>
    <property type="evidence" value="ECO:0007669"/>
    <property type="project" value="UniProtKB-SubCell"/>
</dbReference>
<dbReference type="GO" id="GO:0071230">
    <property type="term" value="P:cellular response to amino acid stimulus"/>
    <property type="evidence" value="ECO:0007669"/>
    <property type="project" value="TreeGrafter"/>
</dbReference>
<dbReference type="FunFam" id="2.130.10.10:FF:000278">
    <property type="entry name" value="WD repeat-containing protein mip1"/>
    <property type="match status" value="1"/>
</dbReference>
<dbReference type="EC" id="6.1.1.12" evidence="4"/>
<feature type="compositionally biased region" description="Low complexity" evidence="18">
    <location>
        <begin position="23"/>
        <end position="35"/>
    </location>
</feature>
<organism evidence="20 21">
    <name type="scientific">Colletotrichum incanum</name>
    <name type="common">Soybean anthracnose fungus</name>
    <dbReference type="NCBI Taxonomy" id="1573173"/>
    <lineage>
        <taxon>Eukaryota</taxon>
        <taxon>Fungi</taxon>
        <taxon>Dikarya</taxon>
        <taxon>Ascomycota</taxon>
        <taxon>Pezizomycotina</taxon>
        <taxon>Sordariomycetes</taxon>
        <taxon>Hypocreomycetidae</taxon>
        <taxon>Glomerellales</taxon>
        <taxon>Glomerellaceae</taxon>
        <taxon>Colletotrichum</taxon>
        <taxon>Colletotrichum spaethianum species complex</taxon>
    </lineage>
</organism>
<evidence type="ECO:0000256" key="12">
    <source>
        <dbReference type="ARBA" id="ARBA00022917"/>
    </source>
</evidence>
<dbReference type="Gene3D" id="2.40.50.140">
    <property type="entry name" value="Nucleic acid-binding proteins"/>
    <property type="match status" value="1"/>
</dbReference>
<accession>A0A162NVU1</accession>
<dbReference type="PANTHER" id="PTHR12848:SF16">
    <property type="entry name" value="REGULATORY-ASSOCIATED PROTEIN OF MTOR"/>
    <property type="match status" value="1"/>
</dbReference>
<dbReference type="GO" id="GO:0004815">
    <property type="term" value="F:aspartate-tRNA ligase activity"/>
    <property type="evidence" value="ECO:0007669"/>
    <property type="project" value="UniProtKB-EC"/>
</dbReference>
<evidence type="ECO:0000256" key="6">
    <source>
        <dbReference type="ARBA" id="ARBA00022490"/>
    </source>
</evidence>
<feature type="compositionally biased region" description="Polar residues" evidence="18">
    <location>
        <begin position="107"/>
        <end position="116"/>
    </location>
</feature>
<sequence>MTAASVQDHPLPRPSPASHLRQSSTSKPSPSSSQPRHYASISRRTNSTALLGVNGSPTNMPPTQGPNGSSAFADATAQPSPYGAPPPLALQRSTSHDDGTARRPSSAPGNKQSLSAGFSAGEQSDSDRPKRPSMKPLLMRSKSEFGVNRSEEVDHSEEDIPHWGARHGFDEYHESPEILAQIANNWYMYWTDKRHETTGKPKAKLHELQDWRMRDRLKTVSAALAVCLNISVEPPDQLKTNPGAKLEAWTDPTTPPPQKALENIGKALQAQYETLAIRTRYKQYLDPSVEETKKFCQSLRRNAKDERVLLHYNGHGVPKPTASGEIWVFNKNYTQYIPVSLYDLQQWLHAPTIYVWDCSEAGNILNNYHRFVEKHEQEEDEAAARDPNYEKTVFQPYIHLAACGVKENLPTNPLLPADLFTACLTTPIEMALWFFVLQNPLKTNLTPERAKKLPGRLQERRTPLGELNWIFTAITDTIAWTTLPRHLFRKFFRQDLMVAALFRNFLLAQRIMSVYGCHPQSFPELPETRQHPLWASWDLAVDMALAQLPMLERKENEGIEYEYQNSTFFTEQLTAFDVYLTRGDAMSQRPPEQLPVVLQVLLSQQHRVRALILLGRFLDLGPWAVQLALSIGIFPYVLKLLQSAAAELKPVMIFIWTRILAVDISCQQDLIKDSGYNYFAQILKPSESLPVVNEAEHKAMCAFILSMLCKDYKPGQHVCNQTDIMTYCLLHLQNQENPLLRQWSCLCISQLWQELPEAKWRGIRENAPAKLSFLTKDPVPEVRAAMVYAMTTFLGIIDLTDEVARIEESIAWTLLDMANDGSPMVRREFLVFLSRFILRFESKFIVAAYEQLQEEREYLLFPPGQDGMDHKMGLHYARRENRNADGTIKPTVHGFAHNTVFSACWKHALMLNVDPHPEVQRDATMIVDYVHQAVMASPVGEHAQILIDDIRKRAKRASTKNHLNLSQRSHAIGVSNSLATPPLPSPGLLRRTASLLFQLPLFGNDGKADANEKPNYSSPAPSPGLNRAGSQKIKAPELAEAPPEQSDPTAVHANYHVAREPVSAGFEDRKPGEAPSLPLQSTFLEWSIEYFCEPQMKPSESDEPGSTEYNERLWRRSRNDYILTETQPLKQYAGSHKWNNQLGITNNGSQPAKLTFHQFEDQLAVADDGNTVCVWDWKKHARLSKFSNGNPEGSRISDMKFINEDDQAFLMTGSSDGVIRIYQNYDSDKSISLASSWRALTHMVPSNVNSGMVFDWQQSLGRVLVAGDVRVIRVWSAGSETCIIDIPARSGSCVTSLTSDQMTGHTVVAGFGDGAVRVFDTRIRPQDSMIKKWKDETDRQWIKSVHLQRGGQRELLSASRNGKVKLWDIRMDRPLHVYQTTRDTLRTASTHEHLPVFAVGTSAHAVKVFNFDGQELSRVEPYSSFLQQNRGSPIAATAFHPHKPILACAARGDYHVNLFTCEKSESQSLVVYSAWAPPPPLLPGCSEGSSSLPRHRNFQARGVTRTVTPKSGQFTKAIESTYKQVESVLPNPPAPVYYRSFPPLNPKTATMADAPTDPKPTESKPPAPAPEAGEGGEGGEKQSKKGAKKAEAKAKKEAEKARRAAERQAAEAAAKASGGGAGGEDLAKDNYGDVKPQTKVDAERTSLRSIGAEHVGKTIKLRAWVQNSRMQGAKMCFVELREERNWAIQGVIAASAEGKPVSKQMVKWIGGIALESYVLVEATVQKPLEPVKSCKVSDFELHITKLYVIAPGPEALGMSLAVSNRPINSFDDEDPNAPEAEKAVDEVKAGVEGVSIDTTPSASMSTHLNNPVMHKRAPVQQAIADIRMATRKLFAEYLDAQGFVQFEPPCLIGAASEGGANVFQLPYFEKSACLAQSPQFYKQFEIAGGRKRVYCIGPVFRAENSNTPRHMTEFTGLDLEMEIEDDYHEVQDMLEKVLLHIFRGLKERCADAIDTVRAVYPSDDFLLPEPGKEVRLTFAEGQKLLREEGPEEYRNVSDDEDMSTPQEKALGALIRKKFNTDFYVLDKFPEGARPFYALEDPENPKVTNAYDFFMRGQEILSGGQRIHIPSVLEARLRKKGIDPNSQGIKEYVDVFRSAGVPPHGGGGIGLDRVVAWFLNLPSVHLASYYPRTPKRLVP</sequence>
<protein>
    <recommendedName>
        <fullName evidence="5">Aspartate--tRNA ligase, cytoplasmic</fullName>
        <ecNumber evidence="4">6.1.1.12</ecNumber>
    </recommendedName>
    <alternativeName>
        <fullName evidence="14">Aspartyl-tRNA synthetase</fullName>
    </alternativeName>
    <alternativeName>
        <fullName evidence="16">Probable aspartate--tRNA ligase, cytoplasmic</fullName>
    </alternativeName>
</protein>
<dbReference type="PRINTS" id="PR01547">
    <property type="entry name" value="YEAST176DUF"/>
</dbReference>
<dbReference type="InterPro" id="IPR029347">
    <property type="entry name" value="Raptor_N"/>
</dbReference>
<dbReference type="InterPro" id="IPR012340">
    <property type="entry name" value="NA-bd_OB-fold"/>
</dbReference>
<dbReference type="InterPro" id="IPR004523">
    <property type="entry name" value="Asp-tRNA_synthase_2"/>
</dbReference>
<evidence type="ECO:0000256" key="18">
    <source>
        <dbReference type="SAM" id="MobiDB-lite"/>
    </source>
</evidence>
<dbReference type="PROSITE" id="PS50082">
    <property type="entry name" value="WD_REPEATS_2"/>
    <property type="match status" value="1"/>
</dbReference>
<keyword evidence="6" id="KW-0963">Cytoplasm</keyword>
<keyword evidence="13" id="KW-0030">Aminoacyl-tRNA synthetase</keyword>
<evidence type="ECO:0000313" key="20">
    <source>
        <dbReference type="EMBL" id="KZL86364.1"/>
    </source>
</evidence>
<feature type="region of interest" description="Disordered" evidence="18">
    <location>
        <begin position="1"/>
        <end position="157"/>
    </location>
</feature>
<keyword evidence="9" id="KW-0677">Repeat</keyword>
<dbReference type="NCBIfam" id="TIGR00458">
    <property type="entry name" value="aspS_nondisc"/>
    <property type="match status" value="1"/>
</dbReference>
<dbReference type="HAMAP" id="MF_02075">
    <property type="entry name" value="Asp_tRNA_synth_type2"/>
    <property type="match status" value="1"/>
</dbReference>
<dbReference type="SMART" id="SM00320">
    <property type="entry name" value="WD40"/>
    <property type="match status" value="6"/>
</dbReference>
<dbReference type="GO" id="GO:0030307">
    <property type="term" value="P:positive regulation of cell growth"/>
    <property type="evidence" value="ECO:0007669"/>
    <property type="project" value="TreeGrafter"/>
</dbReference>
<keyword evidence="7 17" id="KW-0853">WD repeat</keyword>
<dbReference type="Gene3D" id="2.130.10.10">
    <property type="entry name" value="YVTN repeat-like/Quinoprotein amine dehydrogenase"/>
    <property type="match status" value="2"/>
</dbReference>
<keyword evidence="11" id="KW-0067">ATP-binding</keyword>
<dbReference type="PANTHER" id="PTHR12848">
    <property type="entry name" value="REGULATORY-ASSOCIATED PROTEIN OF MTOR"/>
    <property type="match status" value="1"/>
</dbReference>
<evidence type="ECO:0000256" key="11">
    <source>
        <dbReference type="ARBA" id="ARBA00022840"/>
    </source>
</evidence>
<dbReference type="InterPro" id="IPR004083">
    <property type="entry name" value="Raptor"/>
</dbReference>
<evidence type="ECO:0000256" key="9">
    <source>
        <dbReference type="ARBA" id="ARBA00022737"/>
    </source>
</evidence>
<dbReference type="GO" id="GO:0006422">
    <property type="term" value="P:aspartyl-tRNA aminoacylation"/>
    <property type="evidence" value="ECO:0007669"/>
    <property type="project" value="InterPro"/>
</dbReference>
<proteinExistence type="inferred from homology"/>
<dbReference type="GO" id="GO:0010506">
    <property type="term" value="P:regulation of autophagy"/>
    <property type="evidence" value="ECO:0007669"/>
    <property type="project" value="TreeGrafter"/>
</dbReference>
<dbReference type="PROSITE" id="PS50862">
    <property type="entry name" value="AA_TRNA_LIGASE_II"/>
    <property type="match status" value="1"/>
</dbReference>
<dbReference type="CDD" id="cd00776">
    <property type="entry name" value="AsxRS_core"/>
    <property type="match status" value="1"/>
</dbReference>
<dbReference type="GO" id="GO:0031929">
    <property type="term" value="P:TOR signaling"/>
    <property type="evidence" value="ECO:0007669"/>
    <property type="project" value="InterPro"/>
</dbReference>
<dbReference type="STRING" id="1573173.A0A162NVU1"/>
<dbReference type="Pfam" id="PF00152">
    <property type="entry name" value="tRNA-synt_2"/>
    <property type="match status" value="1"/>
</dbReference>
<feature type="compositionally biased region" description="Basic and acidic residues" evidence="18">
    <location>
        <begin position="1578"/>
        <end position="1609"/>
    </location>
</feature>
<dbReference type="Gene3D" id="1.25.10.10">
    <property type="entry name" value="Leucine-rich Repeat Variant"/>
    <property type="match status" value="1"/>
</dbReference>
<keyword evidence="8" id="KW-0436">Ligase</keyword>
<feature type="domain" description="Aminoacyl-transfer RNA synthetases class-II family profile" evidence="19">
    <location>
        <begin position="1826"/>
        <end position="2138"/>
    </location>
</feature>
<evidence type="ECO:0000313" key="21">
    <source>
        <dbReference type="Proteomes" id="UP000076584"/>
    </source>
</evidence>
<feature type="compositionally biased region" description="Polar residues" evidence="18">
    <location>
        <begin position="42"/>
        <end position="58"/>
    </location>
</feature>
<dbReference type="SUPFAM" id="SSF48371">
    <property type="entry name" value="ARM repeat"/>
    <property type="match status" value="1"/>
</dbReference>
<evidence type="ECO:0000256" key="1">
    <source>
        <dbReference type="ARBA" id="ARBA00004496"/>
    </source>
</evidence>
<dbReference type="InterPro" id="IPR001680">
    <property type="entry name" value="WD40_rpt"/>
</dbReference>
<evidence type="ECO:0000256" key="7">
    <source>
        <dbReference type="ARBA" id="ARBA00022574"/>
    </source>
</evidence>
<evidence type="ECO:0000259" key="19">
    <source>
        <dbReference type="PROSITE" id="PS50862"/>
    </source>
</evidence>
<evidence type="ECO:0000256" key="17">
    <source>
        <dbReference type="PROSITE-ProRule" id="PRU00221"/>
    </source>
</evidence>
<dbReference type="FunFam" id="3.30.930.10:FF:000038">
    <property type="entry name" value="Aspartate--tRNA ligase"/>
    <property type="match status" value="1"/>
</dbReference>
<dbReference type="GO" id="GO:0030674">
    <property type="term" value="F:protein-macromolecule adaptor activity"/>
    <property type="evidence" value="ECO:0007669"/>
    <property type="project" value="TreeGrafter"/>
</dbReference>
<evidence type="ECO:0000256" key="13">
    <source>
        <dbReference type="ARBA" id="ARBA00023146"/>
    </source>
</evidence>
<comment type="similarity">
    <text evidence="3">Belongs to the WD repeat RAPTOR family.</text>
</comment>
<evidence type="ECO:0000256" key="2">
    <source>
        <dbReference type="ARBA" id="ARBA00005312"/>
    </source>
</evidence>
<evidence type="ECO:0000256" key="10">
    <source>
        <dbReference type="ARBA" id="ARBA00022741"/>
    </source>
</evidence>
<evidence type="ECO:0000256" key="14">
    <source>
        <dbReference type="ARBA" id="ARBA00033155"/>
    </source>
</evidence>
<feature type="region of interest" description="Disordered" evidence="18">
    <location>
        <begin position="1008"/>
        <end position="1048"/>
    </location>
</feature>
<evidence type="ECO:0000256" key="16">
    <source>
        <dbReference type="ARBA" id="ARBA00070516"/>
    </source>
</evidence>
<feature type="region of interest" description="Disordered" evidence="18">
    <location>
        <begin position="1539"/>
        <end position="1642"/>
    </location>
</feature>
<dbReference type="InterPro" id="IPR006195">
    <property type="entry name" value="aa-tRNA-synth_II"/>
</dbReference>
<feature type="compositionally biased region" description="Basic and acidic residues" evidence="18">
    <location>
        <begin position="1625"/>
        <end position="1642"/>
    </location>
</feature>
<dbReference type="SUPFAM" id="SSF50249">
    <property type="entry name" value="Nucleic acid-binding proteins"/>
    <property type="match status" value="1"/>
</dbReference>
<dbReference type="InterPro" id="IPR016024">
    <property type="entry name" value="ARM-type_fold"/>
</dbReference>
<gene>
    <name evidence="20" type="ORF">CI238_04811</name>
</gene>
<feature type="repeat" description="WD" evidence="17">
    <location>
        <begin position="1355"/>
        <end position="1377"/>
    </location>
</feature>
<keyword evidence="21" id="KW-1185">Reference proteome</keyword>
<evidence type="ECO:0000256" key="15">
    <source>
        <dbReference type="ARBA" id="ARBA00047904"/>
    </source>
</evidence>
<dbReference type="GO" id="GO:0009267">
    <property type="term" value="P:cellular response to starvation"/>
    <property type="evidence" value="ECO:0007669"/>
    <property type="project" value="TreeGrafter"/>
</dbReference>
<evidence type="ECO:0000256" key="8">
    <source>
        <dbReference type="ARBA" id="ARBA00022598"/>
    </source>
</evidence>
<dbReference type="InterPro" id="IPR045864">
    <property type="entry name" value="aa-tRNA-synth_II/BPL/LPL"/>
</dbReference>
<evidence type="ECO:0000256" key="4">
    <source>
        <dbReference type="ARBA" id="ARBA00012841"/>
    </source>
</evidence>
<dbReference type="InterPro" id="IPR011989">
    <property type="entry name" value="ARM-like"/>
</dbReference>
<comment type="caution">
    <text evidence="20">The sequence shown here is derived from an EMBL/GenBank/DDBJ whole genome shotgun (WGS) entry which is preliminary data.</text>
</comment>
<evidence type="ECO:0000256" key="3">
    <source>
        <dbReference type="ARBA" id="ARBA00009257"/>
    </source>
</evidence>
<comment type="similarity">
    <text evidence="2">Belongs to the class-II aminoacyl-tRNA synthetase family. Type 2 subfamily.</text>
</comment>
<dbReference type="Pfam" id="PF14538">
    <property type="entry name" value="Raptor_N"/>
    <property type="match status" value="1"/>
</dbReference>
<dbReference type="InterPro" id="IPR015943">
    <property type="entry name" value="WD40/YVTN_repeat-like_dom_sf"/>
</dbReference>
<dbReference type="SUPFAM" id="SSF50978">
    <property type="entry name" value="WD40 repeat-like"/>
    <property type="match status" value="1"/>
</dbReference>
<keyword evidence="12" id="KW-0648">Protein biosynthesis</keyword>
<dbReference type="CDD" id="cd04320">
    <property type="entry name" value="AspRS_cyto_N"/>
    <property type="match status" value="1"/>
</dbReference>
<dbReference type="EMBL" id="LFIW01000448">
    <property type="protein sequence ID" value="KZL86364.1"/>
    <property type="molecule type" value="Genomic_DNA"/>
</dbReference>